<organism evidence="1 2">
    <name type="scientific">Caldalkalibacillus horti</name>
    <dbReference type="NCBI Taxonomy" id="77523"/>
    <lineage>
        <taxon>Bacteria</taxon>
        <taxon>Bacillati</taxon>
        <taxon>Bacillota</taxon>
        <taxon>Bacilli</taxon>
        <taxon>Bacillales</taxon>
        <taxon>Bacillaceae</taxon>
        <taxon>Caldalkalibacillus</taxon>
    </lineage>
</organism>
<evidence type="ECO:0000313" key="2">
    <source>
        <dbReference type="Proteomes" id="UP001235840"/>
    </source>
</evidence>
<dbReference type="Pfam" id="PF12787">
    <property type="entry name" value="EcsC"/>
    <property type="match status" value="1"/>
</dbReference>
<dbReference type="PANTHER" id="PTHR41260:SF1">
    <property type="entry name" value="PROTEIN ECSC"/>
    <property type="match status" value="1"/>
</dbReference>
<evidence type="ECO:0000313" key="1">
    <source>
        <dbReference type="EMBL" id="MDQ0168122.1"/>
    </source>
</evidence>
<reference evidence="1 2" key="1">
    <citation type="submission" date="2023-07" db="EMBL/GenBank/DDBJ databases">
        <title>Genomic Encyclopedia of Type Strains, Phase IV (KMG-IV): sequencing the most valuable type-strain genomes for metagenomic binning, comparative biology and taxonomic classification.</title>
        <authorList>
            <person name="Goeker M."/>
        </authorList>
    </citation>
    <scope>NUCLEOTIDE SEQUENCE [LARGE SCALE GENOMIC DNA]</scope>
    <source>
        <strain evidence="1 2">DSM 12751</strain>
    </source>
</reference>
<keyword evidence="2" id="KW-1185">Reference proteome</keyword>
<protein>
    <submittedName>
        <fullName evidence="1">Uncharacterized protein (DUF697 family)</fullName>
    </submittedName>
</protein>
<gene>
    <name evidence="1" type="ORF">J2S11_004074</name>
</gene>
<dbReference type="EMBL" id="JAUSTY010000024">
    <property type="protein sequence ID" value="MDQ0168122.1"/>
    <property type="molecule type" value="Genomic_DNA"/>
</dbReference>
<sequence length="275" mass="31492">MKNQIVEFIGQGNMSKRLEELDKKFSEWMDLLPSEYQKIAVEAIDQVMFALANFCQQKAAVIETEHKIMVEARLFHEQIEAIEDMQKLSIQQLEFMESKIRSRFSKYALAEGGIAGLGHPLGLLLDFPALLTINLKMVQSIASTYGYSLRYPPEQALALKVLHAASLPKMYEEEAWSWLIAELYDQLDEDFPFYQEDQGTIIQREWLQTLAKQWIKSIGLYGLKKATKQKYSIVGAVLAAGANYQFTTHIGQVASRFYQYRFQASKEEAQTGPIK</sequence>
<dbReference type="RefSeq" id="WP_307397625.1">
    <property type="nucleotide sequence ID" value="NZ_BAAADK010000047.1"/>
</dbReference>
<proteinExistence type="predicted"/>
<accession>A0ABT9W4X3</accession>
<dbReference type="InterPro" id="IPR024787">
    <property type="entry name" value="EcsC"/>
</dbReference>
<dbReference type="PANTHER" id="PTHR41260">
    <property type="entry name" value="PROTEIN ECSC"/>
    <property type="match status" value="1"/>
</dbReference>
<name>A0ABT9W4X3_9BACI</name>
<comment type="caution">
    <text evidence="1">The sequence shown here is derived from an EMBL/GenBank/DDBJ whole genome shotgun (WGS) entry which is preliminary data.</text>
</comment>
<dbReference type="Proteomes" id="UP001235840">
    <property type="component" value="Unassembled WGS sequence"/>
</dbReference>